<dbReference type="Proteomes" id="UP000324222">
    <property type="component" value="Unassembled WGS sequence"/>
</dbReference>
<reference evidence="1 2" key="1">
    <citation type="submission" date="2019-05" db="EMBL/GenBank/DDBJ databases">
        <title>Another draft genome of Portunus trituberculatus and its Hox gene families provides insights of decapod evolution.</title>
        <authorList>
            <person name="Jeong J.-H."/>
            <person name="Song I."/>
            <person name="Kim S."/>
            <person name="Choi T."/>
            <person name="Kim D."/>
            <person name="Ryu S."/>
            <person name="Kim W."/>
        </authorList>
    </citation>
    <scope>NUCLEOTIDE SEQUENCE [LARGE SCALE GENOMIC DNA]</scope>
    <source>
        <tissue evidence="1">Muscle</tissue>
    </source>
</reference>
<comment type="caution">
    <text evidence="1">The sequence shown here is derived from an EMBL/GenBank/DDBJ whole genome shotgun (WGS) entry which is preliminary data.</text>
</comment>
<keyword evidence="2" id="KW-1185">Reference proteome</keyword>
<proteinExistence type="predicted"/>
<evidence type="ECO:0000313" key="1">
    <source>
        <dbReference type="EMBL" id="MPC49067.1"/>
    </source>
</evidence>
<sequence>MPGSQPPMPSCGFIRSIGKEMPGAPGIFGSVTGMGLAIAIGLPCPVSAPLPRKWRSASAIQLPCLAARLFSGMLSEATRKNKEHSTIFRIFHQETKYRKPTEAGAAAGDGREWTGCGASLSRFLNPPTPWPLLTSETKPTLLFATSTSCFSFDLHTNIIMIKGHNIILYT</sequence>
<gene>
    <name evidence="1" type="ORF">E2C01_042857</name>
</gene>
<protein>
    <submittedName>
        <fullName evidence="1">Uncharacterized protein</fullName>
    </submittedName>
</protein>
<organism evidence="1 2">
    <name type="scientific">Portunus trituberculatus</name>
    <name type="common">Swimming crab</name>
    <name type="synonym">Neptunus trituberculatus</name>
    <dbReference type="NCBI Taxonomy" id="210409"/>
    <lineage>
        <taxon>Eukaryota</taxon>
        <taxon>Metazoa</taxon>
        <taxon>Ecdysozoa</taxon>
        <taxon>Arthropoda</taxon>
        <taxon>Crustacea</taxon>
        <taxon>Multicrustacea</taxon>
        <taxon>Malacostraca</taxon>
        <taxon>Eumalacostraca</taxon>
        <taxon>Eucarida</taxon>
        <taxon>Decapoda</taxon>
        <taxon>Pleocyemata</taxon>
        <taxon>Brachyura</taxon>
        <taxon>Eubrachyura</taxon>
        <taxon>Portunoidea</taxon>
        <taxon>Portunidae</taxon>
        <taxon>Portuninae</taxon>
        <taxon>Portunus</taxon>
    </lineage>
</organism>
<accession>A0A5B7FUI5</accession>
<evidence type="ECO:0000313" key="2">
    <source>
        <dbReference type="Proteomes" id="UP000324222"/>
    </source>
</evidence>
<name>A0A5B7FUI5_PORTR</name>
<dbReference type="EMBL" id="VSRR010008648">
    <property type="protein sequence ID" value="MPC49067.1"/>
    <property type="molecule type" value="Genomic_DNA"/>
</dbReference>
<dbReference type="AlphaFoldDB" id="A0A5B7FUI5"/>